<evidence type="ECO:0000313" key="2">
    <source>
        <dbReference type="Proteomes" id="UP000000724"/>
    </source>
</evidence>
<dbReference type="Proteomes" id="UP000000724">
    <property type="component" value="Contig Pc00c22"/>
</dbReference>
<gene>
    <name evidence="1" type="ORF">Pc22g23530</name>
    <name evidence="1" type="ORF">PCH_Pc22g23530</name>
</gene>
<organism evidence="1 2">
    <name type="scientific">Penicillium rubens (strain ATCC 28089 / DSM 1075 / NRRL 1951 / Wisconsin 54-1255)</name>
    <name type="common">Penicillium chrysogenum</name>
    <dbReference type="NCBI Taxonomy" id="500485"/>
    <lineage>
        <taxon>Eukaryota</taxon>
        <taxon>Fungi</taxon>
        <taxon>Dikarya</taxon>
        <taxon>Ascomycota</taxon>
        <taxon>Pezizomycotina</taxon>
        <taxon>Eurotiomycetes</taxon>
        <taxon>Eurotiomycetidae</taxon>
        <taxon>Eurotiales</taxon>
        <taxon>Aspergillaceae</taxon>
        <taxon>Penicillium</taxon>
        <taxon>Penicillium chrysogenum species complex</taxon>
    </lineage>
</organism>
<evidence type="ECO:0000313" key="1">
    <source>
        <dbReference type="EMBL" id="CAP99641.1"/>
    </source>
</evidence>
<sequence>MWYMRSSTELHILQSFAFVIRQRGPVPKEPPSRLVQTVDKAGLSQNVLLNTDEMSGRNVQFSLDRWGCIVRQSAIRGMCIVHRPLLEHPTERNIVPATDYEYTAVDKTGGKG</sequence>
<dbReference type="HOGENOM" id="CLU_2146715_0_0_1"/>
<dbReference type="EMBL" id="AM920437">
    <property type="protein sequence ID" value="CAP99641.1"/>
    <property type="molecule type" value="Genomic_DNA"/>
</dbReference>
<keyword evidence="2" id="KW-1185">Reference proteome</keyword>
<dbReference type="VEuPathDB" id="FungiDB:PCH_Pc22g23530"/>
<reference evidence="1 2" key="1">
    <citation type="journal article" date="2008" name="Nat. Biotechnol.">
        <title>Genome sequencing and analysis of the filamentous fungus Penicillium chrysogenum.</title>
        <authorList>
            <person name="van den Berg M.A."/>
            <person name="Albang R."/>
            <person name="Albermann K."/>
            <person name="Badger J.H."/>
            <person name="Daran J.-M."/>
            <person name="Driessen A.J.M."/>
            <person name="Garcia-Estrada C."/>
            <person name="Fedorova N.D."/>
            <person name="Harris D.M."/>
            <person name="Heijne W.H.M."/>
            <person name="Joardar V.S."/>
            <person name="Kiel J.A.K.W."/>
            <person name="Kovalchuk A."/>
            <person name="Martin J.F."/>
            <person name="Nierman W.C."/>
            <person name="Nijland J.G."/>
            <person name="Pronk J.T."/>
            <person name="Roubos J.A."/>
            <person name="van der Klei I.J."/>
            <person name="van Peij N.N.M.E."/>
            <person name="Veenhuis M."/>
            <person name="von Doehren H."/>
            <person name="Wagner C."/>
            <person name="Wortman J.R."/>
            <person name="Bovenberg R.A.L."/>
        </authorList>
    </citation>
    <scope>NUCLEOTIDE SEQUENCE [LARGE SCALE GENOMIC DNA]</scope>
    <source>
        <strain evidence="2">ATCC 28089 / DSM 1075 / NRRL 1951 / Wisconsin 54-1255</strain>
    </source>
</reference>
<dbReference type="AlphaFoldDB" id="B6HVU0"/>
<protein>
    <submittedName>
        <fullName evidence="1">Uncharacterized protein</fullName>
    </submittedName>
</protein>
<name>B6HVU0_PENRW</name>
<accession>B6HVU0</accession>
<proteinExistence type="predicted"/>